<evidence type="ECO:0000313" key="8">
    <source>
        <dbReference type="EMBL" id="EPS68080.1"/>
    </source>
</evidence>
<feature type="compositionally biased region" description="Basic residues" evidence="6">
    <location>
        <begin position="109"/>
        <end position="118"/>
    </location>
</feature>
<sequence length="258" mass="28510">MDDDWDLHAVVRGCGSSASIAGPADTLLPPSSTAPGVDTSSPVSTPWLPNPFEPRELNDLQTQFLSPPKIAVSDRNTPPPPFLQQLAKQFPDPQQVQRKQLPSRSSHGSTRKSRKRKSVVKNVCLVDAENLSSDVWCWRKYGQKPIKGSPFPRGYYRCSSSKLCMARKQVERDKSNPEMFVVTYTGEHNHPAPAHRNSLAGTTRPRPTSEEEEEEEKAAEMFAPTEAAWDDDFFVGIEAFTCDEGDVRSPANFHGGGG</sequence>
<dbReference type="OrthoDB" id="662136at2759"/>
<feature type="domain" description="WRKY" evidence="7">
    <location>
        <begin position="127"/>
        <end position="193"/>
    </location>
</feature>
<dbReference type="Gene3D" id="2.20.25.80">
    <property type="entry name" value="WRKY domain"/>
    <property type="match status" value="1"/>
</dbReference>
<dbReference type="SMART" id="SM00774">
    <property type="entry name" value="WRKY"/>
    <property type="match status" value="1"/>
</dbReference>
<dbReference type="InterPro" id="IPR044810">
    <property type="entry name" value="WRKY_plant"/>
</dbReference>
<protein>
    <recommendedName>
        <fullName evidence="7">WRKY domain-containing protein</fullName>
    </recommendedName>
</protein>
<comment type="caution">
    <text evidence="8">The sequence shown here is derived from an EMBL/GenBank/DDBJ whole genome shotgun (WGS) entry which is preliminary data.</text>
</comment>
<gene>
    <name evidence="8" type="ORF">M569_06699</name>
</gene>
<evidence type="ECO:0000256" key="3">
    <source>
        <dbReference type="ARBA" id="ARBA00023125"/>
    </source>
</evidence>
<dbReference type="GO" id="GO:0000976">
    <property type="term" value="F:transcription cis-regulatory region binding"/>
    <property type="evidence" value="ECO:0007669"/>
    <property type="project" value="TreeGrafter"/>
</dbReference>
<dbReference type="PANTHER" id="PTHR32096">
    <property type="entry name" value="WRKY TRANSCRIPTION FACTOR 30-RELATED-RELATED"/>
    <property type="match status" value="1"/>
</dbReference>
<dbReference type="InterPro" id="IPR003657">
    <property type="entry name" value="WRKY_dom"/>
</dbReference>
<feature type="region of interest" description="Disordered" evidence="6">
    <location>
        <begin position="187"/>
        <end position="222"/>
    </location>
</feature>
<dbReference type="PANTHER" id="PTHR32096:SF61">
    <property type="entry name" value="WRKY TRANSCRIPTION FACTOR 22"/>
    <property type="match status" value="1"/>
</dbReference>
<evidence type="ECO:0000313" key="9">
    <source>
        <dbReference type="Proteomes" id="UP000015453"/>
    </source>
</evidence>
<dbReference type="SUPFAM" id="SSF118290">
    <property type="entry name" value="WRKY DNA-binding domain"/>
    <property type="match status" value="1"/>
</dbReference>
<reference evidence="8 9" key="1">
    <citation type="journal article" date="2013" name="BMC Genomics">
        <title>The miniature genome of a carnivorous plant Genlisea aurea contains a low number of genes and short non-coding sequences.</title>
        <authorList>
            <person name="Leushkin E.V."/>
            <person name="Sutormin R.A."/>
            <person name="Nabieva E.R."/>
            <person name="Penin A.A."/>
            <person name="Kondrashov A.S."/>
            <person name="Logacheva M.D."/>
        </authorList>
    </citation>
    <scope>NUCLEOTIDE SEQUENCE [LARGE SCALE GENOMIC DNA]</scope>
</reference>
<dbReference type="Pfam" id="PF03106">
    <property type="entry name" value="WRKY"/>
    <property type="match status" value="1"/>
</dbReference>
<keyword evidence="2" id="KW-0805">Transcription regulation</keyword>
<evidence type="ECO:0000256" key="4">
    <source>
        <dbReference type="ARBA" id="ARBA00023163"/>
    </source>
</evidence>
<evidence type="ECO:0000256" key="2">
    <source>
        <dbReference type="ARBA" id="ARBA00023015"/>
    </source>
</evidence>
<name>S8CMY1_9LAMI</name>
<dbReference type="EMBL" id="AUSU01002795">
    <property type="protein sequence ID" value="EPS68080.1"/>
    <property type="molecule type" value="Genomic_DNA"/>
</dbReference>
<feature type="region of interest" description="Disordered" evidence="6">
    <location>
        <begin position="16"/>
        <end position="56"/>
    </location>
</feature>
<evidence type="ECO:0000259" key="7">
    <source>
        <dbReference type="PROSITE" id="PS50811"/>
    </source>
</evidence>
<proteinExistence type="predicted"/>
<comment type="subcellular location">
    <subcellularLocation>
        <location evidence="1">Nucleus</location>
    </subcellularLocation>
</comment>
<organism evidence="8 9">
    <name type="scientific">Genlisea aurea</name>
    <dbReference type="NCBI Taxonomy" id="192259"/>
    <lineage>
        <taxon>Eukaryota</taxon>
        <taxon>Viridiplantae</taxon>
        <taxon>Streptophyta</taxon>
        <taxon>Embryophyta</taxon>
        <taxon>Tracheophyta</taxon>
        <taxon>Spermatophyta</taxon>
        <taxon>Magnoliopsida</taxon>
        <taxon>eudicotyledons</taxon>
        <taxon>Gunneridae</taxon>
        <taxon>Pentapetalae</taxon>
        <taxon>asterids</taxon>
        <taxon>lamiids</taxon>
        <taxon>Lamiales</taxon>
        <taxon>Lentibulariaceae</taxon>
        <taxon>Genlisea</taxon>
    </lineage>
</organism>
<dbReference type="PROSITE" id="PS50811">
    <property type="entry name" value="WRKY"/>
    <property type="match status" value="1"/>
</dbReference>
<dbReference type="GO" id="GO:0005634">
    <property type="term" value="C:nucleus"/>
    <property type="evidence" value="ECO:0007669"/>
    <property type="project" value="UniProtKB-SubCell"/>
</dbReference>
<keyword evidence="5" id="KW-0539">Nucleus</keyword>
<dbReference type="Proteomes" id="UP000015453">
    <property type="component" value="Unassembled WGS sequence"/>
</dbReference>
<dbReference type="InterPro" id="IPR036576">
    <property type="entry name" value="WRKY_dom_sf"/>
</dbReference>
<accession>S8CMY1</accession>
<keyword evidence="3" id="KW-0238">DNA-binding</keyword>
<evidence type="ECO:0000256" key="5">
    <source>
        <dbReference type="ARBA" id="ARBA00023242"/>
    </source>
</evidence>
<feature type="compositionally biased region" description="Polar residues" evidence="6">
    <location>
        <begin position="92"/>
        <end position="102"/>
    </location>
</feature>
<feature type="region of interest" description="Disordered" evidence="6">
    <location>
        <begin position="91"/>
        <end position="118"/>
    </location>
</feature>
<keyword evidence="4" id="KW-0804">Transcription</keyword>
<dbReference type="GO" id="GO:0003700">
    <property type="term" value="F:DNA-binding transcription factor activity"/>
    <property type="evidence" value="ECO:0007669"/>
    <property type="project" value="InterPro"/>
</dbReference>
<dbReference type="AlphaFoldDB" id="S8CMY1"/>
<keyword evidence="9" id="KW-1185">Reference proteome</keyword>
<evidence type="ECO:0000256" key="1">
    <source>
        <dbReference type="ARBA" id="ARBA00004123"/>
    </source>
</evidence>
<evidence type="ECO:0000256" key="6">
    <source>
        <dbReference type="SAM" id="MobiDB-lite"/>
    </source>
</evidence>
<feature type="compositionally biased region" description="Polar residues" evidence="6">
    <location>
        <begin position="29"/>
        <end position="44"/>
    </location>
</feature>